<organism evidence="6 7">
    <name type="scientific">Alistipes shahii</name>
    <dbReference type="NCBI Taxonomy" id="328814"/>
    <lineage>
        <taxon>Bacteria</taxon>
        <taxon>Pseudomonadati</taxon>
        <taxon>Bacteroidota</taxon>
        <taxon>Bacteroidia</taxon>
        <taxon>Bacteroidales</taxon>
        <taxon>Rikenellaceae</taxon>
        <taxon>Alistipes</taxon>
    </lineage>
</organism>
<dbReference type="Proteomes" id="UP000322658">
    <property type="component" value="Unassembled WGS sequence"/>
</dbReference>
<dbReference type="PANTHER" id="PTHR46733">
    <property type="entry name" value="26.5 KDA HEAT SHOCK PROTEIN, MITOCHONDRIAL"/>
    <property type="match status" value="1"/>
</dbReference>
<dbReference type="InterPro" id="IPR008978">
    <property type="entry name" value="HSP20-like_chaperone"/>
</dbReference>
<comment type="caution">
    <text evidence="6">The sequence shown here is derived from an EMBL/GenBank/DDBJ whole genome shotgun (WGS) entry which is preliminary data.</text>
</comment>
<evidence type="ECO:0000313" key="7">
    <source>
        <dbReference type="Proteomes" id="UP000322658"/>
    </source>
</evidence>
<comment type="similarity">
    <text evidence="2 3">Belongs to the small heat shock protein (HSP20) family.</text>
</comment>
<evidence type="ECO:0000256" key="1">
    <source>
        <dbReference type="ARBA" id="ARBA00023016"/>
    </source>
</evidence>
<dbReference type="RefSeq" id="WP_015546665.1">
    <property type="nucleotide sequence ID" value="NZ_CATXTW010000024.1"/>
</dbReference>
<dbReference type="AlphaFoldDB" id="A0A5B3GVB7"/>
<dbReference type="CDD" id="cd06464">
    <property type="entry name" value="ACD_sHsps-like"/>
    <property type="match status" value="1"/>
</dbReference>
<sequence length="144" mass="16688">MVPVRRNQNWLPSIFNDFLGNDWLAERHNTTAPAVNIIEDENEYKVEVAAPGMTKEDFKVHINEDNELIVTMEKKAEQKEEDKKKGTYLRREFSYTKFQQSLLLPDNVVREKIAAKVENGVMTIEIPKKKETEAAVAARQIEVR</sequence>
<proteinExistence type="inferred from homology"/>
<protein>
    <submittedName>
        <fullName evidence="6">Hsp20/alpha crystallin family protein</fullName>
    </submittedName>
</protein>
<dbReference type="EMBL" id="VVXK01000012">
    <property type="protein sequence ID" value="KAA2369151.1"/>
    <property type="molecule type" value="Genomic_DNA"/>
</dbReference>
<name>A0A5B3GVB7_9BACT</name>
<dbReference type="GO" id="GO:0009408">
    <property type="term" value="P:response to heat"/>
    <property type="evidence" value="ECO:0007669"/>
    <property type="project" value="InterPro"/>
</dbReference>
<dbReference type="SUPFAM" id="SSF49764">
    <property type="entry name" value="HSP20-like chaperones"/>
    <property type="match status" value="1"/>
</dbReference>
<accession>A0A5B3GVB7</accession>
<evidence type="ECO:0000256" key="2">
    <source>
        <dbReference type="PROSITE-ProRule" id="PRU00285"/>
    </source>
</evidence>
<evidence type="ECO:0000313" key="5">
    <source>
        <dbReference type="EMBL" id="KAA2369151.1"/>
    </source>
</evidence>
<dbReference type="PROSITE" id="PS01031">
    <property type="entry name" value="SHSP"/>
    <property type="match status" value="1"/>
</dbReference>
<reference evidence="7 8" key="1">
    <citation type="journal article" date="2019" name="Nat. Med.">
        <title>A library of human gut bacterial isolates paired with longitudinal multiomics data enables mechanistic microbiome research.</title>
        <authorList>
            <person name="Poyet M."/>
            <person name="Groussin M."/>
            <person name="Gibbons S.M."/>
            <person name="Avila-Pacheco J."/>
            <person name="Jiang X."/>
            <person name="Kearney S.M."/>
            <person name="Perrotta A.R."/>
            <person name="Berdy B."/>
            <person name="Zhao S."/>
            <person name="Lieberman T.D."/>
            <person name="Swanson P.K."/>
            <person name="Smith M."/>
            <person name="Roesemann S."/>
            <person name="Alexander J.E."/>
            <person name="Rich S.A."/>
            <person name="Livny J."/>
            <person name="Vlamakis H."/>
            <person name="Clish C."/>
            <person name="Bullock K."/>
            <person name="Deik A."/>
            <person name="Scott J."/>
            <person name="Pierce K.A."/>
            <person name="Xavier R.J."/>
            <person name="Alm E.J."/>
        </authorList>
    </citation>
    <scope>NUCLEOTIDE SEQUENCE [LARGE SCALE GENOMIC DNA]</scope>
    <source>
        <strain evidence="6 7">BIOML-A1</strain>
        <strain evidence="5 8">BIOML-A2</strain>
    </source>
</reference>
<dbReference type="PANTHER" id="PTHR46733:SF4">
    <property type="entry name" value="HEAT SHOCK PROTEIN 21, CHLOROPLASTIC"/>
    <property type="match status" value="1"/>
</dbReference>
<dbReference type="InterPro" id="IPR044587">
    <property type="entry name" value="HSP21-like"/>
</dbReference>
<dbReference type="Pfam" id="PF00011">
    <property type="entry name" value="HSP20"/>
    <property type="match status" value="1"/>
</dbReference>
<keyword evidence="1" id="KW-0346">Stress response</keyword>
<dbReference type="InterPro" id="IPR002068">
    <property type="entry name" value="A-crystallin/Hsp20_dom"/>
</dbReference>
<evidence type="ECO:0000313" key="6">
    <source>
        <dbReference type="EMBL" id="KAA2377457.1"/>
    </source>
</evidence>
<evidence type="ECO:0000256" key="3">
    <source>
        <dbReference type="RuleBase" id="RU003616"/>
    </source>
</evidence>
<evidence type="ECO:0000259" key="4">
    <source>
        <dbReference type="PROSITE" id="PS01031"/>
    </source>
</evidence>
<dbReference type="EMBL" id="VVXJ01000004">
    <property type="protein sequence ID" value="KAA2377457.1"/>
    <property type="molecule type" value="Genomic_DNA"/>
</dbReference>
<dbReference type="GeneID" id="92757922"/>
<gene>
    <name evidence="6" type="ORF">F2Y07_03065</name>
    <name evidence="5" type="ORF">F2Y13_09175</name>
</gene>
<feature type="domain" description="SHSP" evidence="4">
    <location>
        <begin position="26"/>
        <end position="144"/>
    </location>
</feature>
<dbReference type="Gene3D" id="2.60.40.790">
    <property type="match status" value="1"/>
</dbReference>
<dbReference type="Proteomes" id="UP000323567">
    <property type="component" value="Unassembled WGS sequence"/>
</dbReference>
<evidence type="ECO:0000313" key="8">
    <source>
        <dbReference type="Proteomes" id="UP000323567"/>
    </source>
</evidence>